<feature type="transmembrane region" description="Helical" evidence="6">
    <location>
        <begin position="410"/>
        <end position="432"/>
    </location>
</feature>
<accession>A0ABM7RQM9</accession>
<feature type="transmembrane region" description="Helical" evidence="6">
    <location>
        <begin position="286"/>
        <end position="307"/>
    </location>
</feature>
<dbReference type="SUPFAM" id="SSF103473">
    <property type="entry name" value="MFS general substrate transporter"/>
    <property type="match status" value="1"/>
</dbReference>
<dbReference type="InterPro" id="IPR036259">
    <property type="entry name" value="MFS_trans_sf"/>
</dbReference>
<dbReference type="EMBL" id="AP017423">
    <property type="protein sequence ID" value="BCX67499.1"/>
    <property type="molecule type" value="Genomic_DNA"/>
</dbReference>
<evidence type="ECO:0000259" key="7">
    <source>
        <dbReference type="PROSITE" id="PS50850"/>
    </source>
</evidence>
<feature type="transmembrane region" description="Helical" evidence="6">
    <location>
        <begin position="319"/>
        <end position="338"/>
    </location>
</feature>
<dbReference type="InterPro" id="IPR011701">
    <property type="entry name" value="MFS"/>
</dbReference>
<feature type="transmembrane region" description="Helical" evidence="6">
    <location>
        <begin position="370"/>
        <end position="390"/>
    </location>
</feature>
<evidence type="ECO:0000256" key="2">
    <source>
        <dbReference type="ARBA" id="ARBA00022448"/>
    </source>
</evidence>
<feature type="transmembrane region" description="Helical" evidence="6">
    <location>
        <begin position="121"/>
        <end position="144"/>
    </location>
</feature>
<dbReference type="Proteomes" id="UP000218595">
    <property type="component" value="Chromosome"/>
</dbReference>
<dbReference type="PANTHER" id="PTHR43791">
    <property type="entry name" value="PERMEASE-RELATED"/>
    <property type="match status" value="1"/>
</dbReference>
<dbReference type="PROSITE" id="PS50850">
    <property type="entry name" value="MFS"/>
    <property type="match status" value="1"/>
</dbReference>
<feature type="transmembrane region" description="Helical" evidence="6">
    <location>
        <begin position="189"/>
        <end position="211"/>
    </location>
</feature>
<dbReference type="RefSeq" id="WP_096512236.1">
    <property type="nucleotide sequence ID" value="NZ_AP017423.2"/>
</dbReference>
<sequence length="448" mass="48218">MNQLEQSLPLAGARPDVDLASLYRKIIWRLMPFLLVAFIINAIDRINISFAKLRMAEDILLSDAAYGIGVGIFYFGYILFEVPSNLYMQRVGARATLTRIMVLWGAVTVATAFVTTANQLIAARFLLGMAEAGFFPGVILYLTYWFPAALRGRITAAFMMSGVVAGIICGPLAGAIMTHLHGWLGLHDWQMLFVLTGIPAIVLGLFGWFWLTDTPGQAKWLSPEQKQTLATALATEPGKTQGGFSQVLRNPRLYIAGLVYFCIYSGSNTVSYWMPTLIRDFGLTDLKTIGMVTSLPYLSAMAGMYLLGRSSDRHLERRWHLGLTMLVSAGSFALLGFAQGNAMLSIALLTLGAAAALSAVPLFWTIPPAFLNAAGAAGGIAIISSLGSLAGVTSQAMVGAIKTSTGDLYLAFDVIATLLVLGALALLIGIPAHSLNERRNQKPTKEQA</sequence>
<name>A0ABM7RQM9_9PSED</name>
<feature type="transmembrane region" description="Helical" evidence="6">
    <location>
        <begin position="64"/>
        <end position="84"/>
    </location>
</feature>
<evidence type="ECO:0000256" key="3">
    <source>
        <dbReference type="ARBA" id="ARBA00022692"/>
    </source>
</evidence>
<keyword evidence="5 6" id="KW-0472">Membrane</keyword>
<feature type="transmembrane region" description="Helical" evidence="6">
    <location>
        <begin position="26"/>
        <end position="44"/>
    </location>
</feature>
<keyword evidence="2" id="KW-0813">Transport</keyword>
<evidence type="ECO:0000256" key="1">
    <source>
        <dbReference type="ARBA" id="ARBA00004141"/>
    </source>
</evidence>
<comment type="subcellular location">
    <subcellularLocation>
        <location evidence="1">Membrane</location>
        <topology evidence="1">Multi-pass membrane protein</topology>
    </subcellularLocation>
</comment>
<gene>
    <name evidence="8" type="ORF">LAB08_R21340</name>
</gene>
<evidence type="ECO:0000313" key="9">
    <source>
        <dbReference type="Proteomes" id="UP000218595"/>
    </source>
</evidence>
<keyword evidence="3 6" id="KW-0812">Transmembrane</keyword>
<keyword evidence="4 6" id="KW-1133">Transmembrane helix</keyword>
<evidence type="ECO:0000256" key="4">
    <source>
        <dbReference type="ARBA" id="ARBA00022989"/>
    </source>
</evidence>
<organism evidence="8 9">
    <name type="scientific">Pseudomonas izuensis</name>
    <dbReference type="NCBI Taxonomy" id="2684212"/>
    <lineage>
        <taxon>Bacteria</taxon>
        <taxon>Pseudomonadati</taxon>
        <taxon>Pseudomonadota</taxon>
        <taxon>Gammaproteobacteria</taxon>
        <taxon>Pseudomonadales</taxon>
        <taxon>Pseudomonadaceae</taxon>
        <taxon>Pseudomonas</taxon>
    </lineage>
</organism>
<feature type="transmembrane region" description="Helical" evidence="6">
    <location>
        <begin position="344"/>
        <end position="363"/>
    </location>
</feature>
<feature type="domain" description="Major facilitator superfamily (MFS) profile" evidence="7">
    <location>
        <begin position="30"/>
        <end position="434"/>
    </location>
</feature>
<evidence type="ECO:0000313" key="8">
    <source>
        <dbReference type="EMBL" id="BCX67499.1"/>
    </source>
</evidence>
<dbReference type="InterPro" id="IPR020846">
    <property type="entry name" value="MFS_dom"/>
</dbReference>
<dbReference type="Pfam" id="PF07690">
    <property type="entry name" value="MFS_1"/>
    <property type="match status" value="1"/>
</dbReference>
<feature type="transmembrane region" description="Helical" evidence="6">
    <location>
        <begin position="253"/>
        <end position="274"/>
    </location>
</feature>
<dbReference type="CDD" id="cd17319">
    <property type="entry name" value="MFS_ExuT_GudP_like"/>
    <property type="match status" value="1"/>
</dbReference>
<dbReference type="PANTHER" id="PTHR43791:SF36">
    <property type="entry name" value="TRANSPORTER, PUTATIVE (AFU_ORTHOLOGUE AFUA_6G08340)-RELATED"/>
    <property type="match status" value="1"/>
</dbReference>
<reference evidence="8 9" key="1">
    <citation type="submission" date="2016-04" db="EMBL/GenBank/DDBJ databases">
        <title>Complete genome sequence of Pseudomonas sp. LAB-08 isolated from TCE contaminated aquifer soil.</title>
        <authorList>
            <person name="Dohra H."/>
            <person name="Suzuki K."/>
            <person name="Fatma A."/>
            <person name="Inuzuka Y."/>
            <person name="Honjo M."/>
            <person name="Tashiro Y."/>
            <person name="Futamata H."/>
        </authorList>
    </citation>
    <scope>NUCLEOTIDE SEQUENCE [LARGE SCALE GENOMIC DNA]</scope>
    <source>
        <strain evidence="8 9">LAB-08</strain>
    </source>
</reference>
<keyword evidence="9" id="KW-1185">Reference proteome</keyword>
<feature type="transmembrane region" description="Helical" evidence="6">
    <location>
        <begin position="156"/>
        <end position="177"/>
    </location>
</feature>
<evidence type="ECO:0000256" key="5">
    <source>
        <dbReference type="ARBA" id="ARBA00023136"/>
    </source>
</evidence>
<evidence type="ECO:0000256" key="6">
    <source>
        <dbReference type="SAM" id="Phobius"/>
    </source>
</evidence>
<dbReference type="Gene3D" id="1.20.1250.20">
    <property type="entry name" value="MFS general substrate transporter like domains"/>
    <property type="match status" value="2"/>
</dbReference>
<feature type="transmembrane region" description="Helical" evidence="6">
    <location>
        <begin position="96"/>
        <end position="115"/>
    </location>
</feature>
<protein>
    <submittedName>
        <fullName evidence="8">MFS transporter</fullName>
    </submittedName>
</protein>
<proteinExistence type="predicted"/>